<dbReference type="CDD" id="cd13663">
    <property type="entry name" value="PBP2_PotD_PotF_like_2"/>
    <property type="match status" value="1"/>
</dbReference>
<comment type="subcellular location">
    <subcellularLocation>
        <location evidence="1">Periplasm</location>
    </subcellularLocation>
</comment>
<dbReference type="PANTHER" id="PTHR30222:SF17">
    <property type="entry name" value="SPERMIDINE_PUTRESCINE-BINDING PERIPLASMIC PROTEIN"/>
    <property type="match status" value="1"/>
</dbReference>
<evidence type="ECO:0000256" key="3">
    <source>
        <dbReference type="ARBA" id="ARBA00022729"/>
    </source>
</evidence>
<keyword evidence="4" id="KW-0574">Periplasm</keyword>
<dbReference type="PANTHER" id="PTHR30222">
    <property type="entry name" value="SPERMIDINE/PUTRESCINE-BINDING PERIPLASMIC PROTEIN"/>
    <property type="match status" value="1"/>
</dbReference>
<evidence type="ECO:0000256" key="4">
    <source>
        <dbReference type="ARBA" id="ARBA00022764"/>
    </source>
</evidence>
<protein>
    <submittedName>
        <fullName evidence="5">PotD/PotF family extracellular solute-binding protein</fullName>
    </submittedName>
</protein>
<dbReference type="PRINTS" id="PR00909">
    <property type="entry name" value="SPERMDNBNDNG"/>
</dbReference>
<evidence type="ECO:0000313" key="6">
    <source>
        <dbReference type="Proteomes" id="UP001595969"/>
    </source>
</evidence>
<dbReference type="Proteomes" id="UP001595969">
    <property type="component" value="Unassembled WGS sequence"/>
</dbReference>
<dbReference type="RefSeq" id="WP_204654604.1">
    <property type="nucleotide sequence ID" value="NZ_JAFBFD010000032.1"/>
</dbReference>
<keyword evidence="3" id="KW-0732">Signal</keyword>
<gene>
    <name evidence="5" type="ORF">ACFO5I_01485</name>
</gene>
<dbReference type="InterPro" id="IPR001188">
    <property type="entry name" value="Sperm_putr-bd"/>
</dbReference>
<accession>A0ABV9MTQ2</accession>
<keyword evidence="2" id="KW-0813">Transport</keyword>
<dbReference type="PIRSF" id="PIRSF019574">
    <property type="entry name" value="Periplasmic_polyamine_BP"/>
    <property type="match status" value="1"/>
</dbReference>
<evidence type="ECO:0000256" key="2">
    <source>
        <dbReference type="ARBA" id="ARBA00022448"/>
    </source>
</evidence>
<organism evidence="5 6">
    <name type="scientific">Enterococcus lemanii</name>
    <dbReference type="NCBI Taxonomy" id="1159752"/>
    <lineage>
        <taxon>Bacteria</taxon>
        <taxon>Bacillati</taxon>
        <taxon>Bacillota</taxon>
        <taxon>Bacilli</taxon>
        <taxon>Lactobacillales</taxon>
        <taxon>Enterococcaceae</taxon>
        <taxon>Enterococcus</taxon>
    </lineage>
</organism>
<dbReference type="InterPro" id="IPR006059">
    <property type="entry name" value="SBP"/>
</dbReference>
<evidence type="ECO:0000313" key="5">
    <source>
        <dbReference type="EMBL" id="MFC4718419.1"/>
    </source>
</evidence>
<dbReference type="Gene3D" id="3.40.190.10">
    <property type="entry name" value="Periplasmic binding protein-like II"/>
    <property type="match status" value="2"/>
</dbReference>
<dbReference type="Pfam" id="PF13416">
    <property type="entry name" value="SBP_bac_8"/>
    <property type="match status" value="1"/>
</dbReference>
<proteinExistence type="predicted"/>
<reference evidence="6" key="1">
    <citation type="journal article" date="2019" name="Int. J. Syst. Evol. Microbiol.">
        <title>The Global Catalogue of Microorganisms (GCM) 10K type strain sequencing project: providing services to taxonomists for standard genome sequencing and annotation.</title>
        <authorList>
            <consortium name="The Broad Institute Genomics Platform"/>
            <consortium name="The Broad Institute Genome Sequencing Center for Infectious Disease"/>
            <person name="Wu L."/>
            <person name="Ma J."/>
        </authorList>
    </citation>
    <scope>NUCLEOTIDE SEQUENCE [LARGE SCALE GENOMIC DNA]</scope>
    <source>
        <strain evidence="6">CGMCC 1.19032</strain>
    </source>
</reference>
<sequence>MKKLGIFFIGILSILLVMFVGRSLLNQETRADESTGSGNKQTLTIFNWGEYIDPALIKQFEKESGYKVIYSTFDSNEAMETKIKQGGTHYDLVFPSESIIPKMLENELLLPLDHQKIHGMEHLSPFLLNQSFDPENQYSLPYFWGTLGIMVNTDVIAEDAIQRWDDLWNPAFNNSILVLDGSRETMGISMQSLGVSLNEKDPQKVLPTIEKLATLRPNIKAVLTDEIKTLMIQNDAPIGLGYSGDAAYVISENPAIKYIVPEDGGVIWTDNFAIPKTVKNLAGAYDFINFMLRPEVAKQNAEYVGYATPNEAAKALLPSEVTEDETFYPTLEAIEKMEHYEYLGQKTVELYNDLFLEWKMGL</sequence>
<comment type="caution">
    <text evidence="5">The sequence shown here is derived from an EMBL/GenBank/DDBJ whole genome shotgun (WGS) entry which is preliminary data.</text>
</comment>
<dbReference type="EMBL" id="JBHSGS010000008">
    <property type="protein sequence ID" value="MFC4718419.1"/>
    <property type="molecule type" value="Genomic_DNA"/>
</dbReference>
<evidence type="ECO:0000256" key="1">
    <source>
        <dbReference type="ARBA" id="ARBA00004418"/>
    </source>
</evidence>
<keyword evidence="6" id="KW-1185">Reference proteome</keyword>
<name>A0ABV9MTQ2_9ENTE</name>
<dbReference type="SUPFAM" id="SSF53850">
    <property type="entry name" value="Periplasmic binding protein-like II"/>
    <property type="match status" value="1"/>
</dbReference>